<evidence type="ECO:0000256" key="1">
    <source>
        <dbReference type="SAM" id="MobiDB-lite"/>
    </source>
</evidence>
<protein>
    <submittedName>
        <fullName evidence="3">F-box incomplete domain containing protein</fullName>
    </submittedName>
</protein>
<dbReference type="SUPFAM" id="SSF81383">
    <property type="entry name" value="F-box domain"/>
    <property type="match status" value="1"/>
</dbReference>
<feature type="region of interest" description="Disordered" evidence="1">
    <location>
        <begin position="22"/>
        <end position="67"/>
    </location>
</feature>
<dbReference type="KEGG" id="vg:16511857"/>
<dbReference type="InterPro" id="IPR036047">
    <property type="entry name" value="F-box-like_dom_sf"/>
</dbReference>
<dbReference type="Proteomes" id="UP000201566">
    <property type="component" value="Segment"/>
</dbReference>
<sequence length="513" mass="56761">MATGVRRSARLAAKTQAGVRASLVALPDKRPRAARAAAPARSQSASGDVRPATSKLRRQRQRRRHSSALSGLGIDDLPDEILWLILGDFTEPPWHAAVAQVSHRWRGIVLAWAARFPRGSPMCPLTLRQSTMHAAINADARGVAVWLRDQCGCPMGPWAFGAARYCDYEWWVRWLRAPSPPCPWDPEALRHAVGLWRHGDLLQWMRAQPDPCPWHPKVCAAAAEIDSMRFSMLDREHAKRRPARGRRARGAKQPPLAHGARLATDAVGTPRTRMVAWLRAQDPPCPWDESTCSAAAWYADVGGFEVLRWLRAQDPPCPWDARTLTALVFRGTVEAFTWAYDQGAPCNGGVVHAAISKGRLDLLTAILDRCGDAKTPEGRAVWTPRAFTHVAYAKDPVAVGTWLSDVALCRVDDNICTRLAQKNAVEALAWARARGFPLNAPYACYVAAHYGSIEALVWLRDVEHIDVDTVRKAVDYTNYTLHRDAKHVSKTLALLDRTWPDAGLQAARDADAA</sequence>
<dbReference type="EMBL" id="KC977570">
    <property type="protein sequence ID" value="AGO82180.1"/>
    <property type="molecule type" value="Genomic_DNA"/>
</dbReference>
<name>S4VRZ9_9VIRU</name>
<accession>S4VRZ9</accession>
<gene>
    <name evidence="3" type="ORF">pdul_cds_230</name>
</gene>
<dbReference type="GeneID" id="16511857"/>
<feature type="domain" description="F-box" evidence="2">
    <location>
        <begin position="74"/>
        <end position="109"/>
    </location>
</feature>
<dbReference type="InterPro" id="IPR001810">
    <property type="entry name" value="F-box_dom"/>
</dbReference>
<dbReference type="Pfam" id="PF12937">
    <property type="entry name" value="F-box-like"/>
    <property type="match status" value="1"/>
</dbReference>
<evidence type="ECO:0000313" key="4">
    <source>
        <dbReference type="Proteomes" id="UP000201566"/>
    </source>
</evidence>
<organism evidence="3 4">
    <name type="scientific">Pandoravirus dulcis</name>
    <dbReference type="NCBI Taxonomy" id="1349409"/>
    <lineage>
        <taxon>Viruses</taxon>
        <taxon>Pandoravirus</taxon>
    </lineage>
</organism>
<evidence type="ECO:0000313" key="3">
    <source>
        <dbReference type="EMBL" id="AGO82180.1"/>
    </source>
</evidence>
<dbReference type="RefSeq" id="YP_008318849.1">
    <property type="nucleotide sequence ID" value="NC_021858.1"/>
</dbReference>
<reference evidence="3 4" key="1">
    <citation type="journal article" date="2013" name="Science">
        <title>Pandoraviruses: amoeba viruses with genomes up to 2.5 Mb reaching that of parasitic eukaryotes.</title>
        <authorList>
            <person name="Philippe N."/>
            <person name="Legendre M."/>
            <person name="Doutre G."/>
            <person name="Coute Y."/>
            <person name="Poirot O."/>
            <person name="Lescot M."/>
            <person name="Arslan D."/>
            <person name="Seltzer V."/>
            <person name="Bertaux L."/>
            <person name="Bruley C."/>
            <person name="Garin J."/>
            <person name="Claverie J.M."/>
            <person name="Abergel C."/>
        </authorList>
    </citation>
    <scope>NUCLEOTIDE SEQUENCE [LARGE SCALE GENOMIC DNA]</scope>
    <source>
        <strain evidence="3">Melbourne</strain>
    </source>
</reference>
<proteinExistence type="predicted"/>
<feature type="compositionally biased region" description="Basic residues" evidence="1">
    <location>
        <begin position="55"/>
        <end position="66"/>
    </location>
</feature>
<evidence type="ECO:0000259" key="2">
    <source>
        <dbReference type="Pfam" id="PF12937"/>
    </source>
</evidence>